<evidence type="ECO:0000313" key="20">
    <source>
        <dbReference type="Proteomes" id="UP000383932"/>
    </source>
</evidence>
<comment type="cofactor">
    <cofactor evidence="1">
        <name>Cu(2+)</name>
        <dbReference type="ChEBI" id="CHEBI:29036"/>
    </cofactor>
</comment>
<dbReference type="PANTHER" id="PTHR33353">
    <property type="entry name" value="PUTATIVE (AFU_ORTHOLOGUE AFUA_1G12560)-RELATED"/>
    <property type="match status" value="1"/>
</dbReference>
<keyword evidence="3" id="KW-0964">Secreted</keyword>
<evidence type="ECO:0000256" key="17">
    <source>
        <dbReference type="SAM" id="SignalP"/>
    </source>
</evidence>
<evidence type="ECO:0000256" key="5">
    <source>
        <dbReference type="ARBA" id="ARBA00022729"/>
    </source>
</evidence>
<dbReference type="Proteomes" id="UP000383932">
    <property type="component" value="Unassembled WGS sequence"/>
</dbReference>
<dbReference type="EC" id="1.14.99.56" evidence="15"/>
<keyword evidence="7" id="KW-0560">Oxidoreductase</keyword>
<evidence type="ECO:0000256" key="10">
    <source>
        <dbReference type="ARBA" id="ARBA00023157"/>
    </source>
</evidence>
<dbReference type="GO" id="GO:0004497">
    <property type="term" value="F:monooxygenase activity"/>
    <property type="evidence" value="ECO:0007669"/>
    <property type="project" value="UniProtKB-KW"/>
</dbReference>
<evidence type="ECO:0000256" key="8">
    <source>
        <dbReference type="ARBA" id="ARBA00023008"/>
    </source>
</evidence>
<dbReference type="OrthoDB" id="4849160at2759"/>
<dbReference type="GO" id="GO:0030245">
    <property type="term" value="P:cellulose catabolic process"/>
    <property type="evidence" value="ECO:0007669"/>
    <property type="project" value="UniProtKB-KW"/>
</dbReference>
<comment type="catalytic activity">
    <reaction evidence="14">
        <text>[(1-&gt;4)-beta-D-glucosyl]n+m + reduced acceptor + O2 = 4-dehydro-beta-D-glucosyl-[(1-&gt;4)-beta-D-glucosyl]n-1 + [(1-&gt;4)-beta-D-glucosyl]m + acceptor + H2O.</text>
        <dbReference type="EC" id="1.14.99.56"/>
    </reaction>
</comment>
<dbReference type="PANTHER" id="PTHR33353:SF10">
    <property type="entry name" value="ENDO-BETA-1,4-GLUCANASE D"/>
    <property type="match status" value="1"/>
</dbReference>
<organism evidence="19 20">
    <name type="scientific">Ceratobasidium theobromae</name>
    <dbReference type="NCBI Taxonomy" id="1582974"/>
    <lineage>
        <taxon>Eukaryota</taxon>
        <taxon>Fungi</taxon>
        <taxon>Dikarya</taxon>
        <taxon>Basidiomycota</taxon>
        <taxon>Agaricomycotina</taxon>
        <taxon>Agaricomycetes</taxon>
        <taxon>Cantharellales</taxon>
        <taxon>Ceratobasidiaceae</taxon>
        <taxon>Ceratobasidium</taxon>
    </lineage>
</organism>
<accession>A0A5N5QE39</accession>
<evidence type="ECO:0000256" key="3">
    <source>
        <dbReference type="ARBA" id="ARBA00022525"/>
    </source>
</evidence>
<evidence type="ECO:0000256" key="16">
    <source>
        <dbReference type="SAM" id="MobiDB-lite"/>
    </source>
</evidence>
<keyword evidence="9" id="KW-0503">Monooxygenase</keyword>
<evidence type="ECO:0000256" key="6">
    <source>
        <dbReference type="ARBA" id="ARBA00023001"/>
    </source>
</evidence>
<protein>
    <recommendedName>
        <fullName evidence="15">lytic cellulose monooxygenase (C4-dehydrogenating)</fullName>
        <ecNumber evidence="15">1.14.99.56</ecNumber>
    </recommendedName>
</protein>
<dbReference type="InterPro" id="IPR049892">
    <property type="entry name" value="AA9"/>
</dbReference>
<comment type="subcellular location">
    <subcellularLocation>
        <location evidence="2">Secreted</location>
    </subcellularLocation>
</comment>
<evidence type="ECO:0000313" key="19">
    <source>
        <dbReference type="EMBL" id="KAB5589783.1"/>
    </source>
</evidence>
<feature type="domain" description="Auxiliary Activity family 9 catalytic" evidence="18">
    <location>
        <begin position="19"/>
        <end position="228"/>
    </location>
</feature>
<evidence type="ECO:0000256" key="15">
    <source>
        <dbReference type="ARBA" id="ARBA00047174"/>
    </source>
</evidence>
<comment type="similarity">
    <text evidence="13">Belongs to the polysaccharide monooxygenase AA9 family.</text>
</comment>
<evidence type="ECO:0000256" key="9">
    <source>
        <dbReference type="ARBA" id="ARBA00023033"/>
    </source>
</evidence>
<dbReference type="EMBL" id="SSOP01000230">
    <property type="protein sequence ID" value="KAB5589783.1"/>
    <property type="molecule type" value="Genomic_DNA"/>
</dbReference>
<dbReference type="CDD" id="cd21175">
    <property type="entry name" value="LPMO_AA9"/>
    <property type="match status" value="1"/>
</dbReference>
<feature type="signal peptide" evidence="17">
    <location>
        <begin position="1"/>
        <end position="18"/>
    </location>
</feature>
<keyword evidence="12" id="KW-0624">Polysaccharide degradation</keyword>
<comment type="caution">
    <text evidence="19">The sequence shown here is derived from an EMBL/GenBank/DDBJ whole genome shotgun (WGS) entry which is preliminary data.</text>
</comment>
<dbReference type="Gene3D" id="2.70.50.70">
    <property type="match status" value="1"/>
</dbReference>
<dbReference type="GO" id="GO:0046872">
    <property type="term" value="F:metal ion binding"/>
    <property type="evidence" value="ECO:0007669"/>
    <property type="project" value="UniProtKB-KW"/>
</dbReference>
<gene>
    <name evidence="19" type="ORF">CTheo_6780</name>
</gene>
<keyword evidence="6" id="KW-0136">Cellulose degradation</keyword>
<evidence type="ECO:0000259" key="18">
    <source>
        <dbReference type="Pfam" id="PF03443"/>
    </source>
</evidence>
<keyword evidence="10" id="KW-1015">Disulfide bond</keyword>
<keyword evidence="5 17" id="KW-0732">Signal</keyword>
<keyword evidence="20" id="KW-1185">Reference proteome</keyword>
<evidence type="ECO:0000256" key="4">
    <source>
        <dbReference type="ARBA" id="ARBA00022723"/>
    </source>
</evidence>
<sequence>MLFASLAILIAGASSVRAHGYVQTVDIAGQTYQAWHPFADPYSSPAPTTVVRKVADDGPITFDSTDLTCNKGGNTGNGVTATVAAGQDITWTMSTWPDDHHGPITVYMADCGDDCESFDGTGNTWFKLSSEGLIDAASFYWASDKLIANGKTWTSTVPSNIKPGKYLIRLELLALHSAGAPQFYPSCTQLDITGSGTGAPTTSELVSIPGVYKEGDEALFGSIWQQPTSWPQVGPDVAAFVSGGGSSGSSSSSSQVAVASSTTTHSSASSIVATSAAASTSTAGAISSTAANSSASASASSVAPTLANTTNLSKPEATASSTETIKTNSSATRTNQPMKTCVHPDGRNVTKREYMRGCGKWRL</sequence>
<evidence type="ECO:0000256" key="13">
    <source>
        <dbReference type="ARBA" id="ARBA00044502"/>
    </source>
</evidence>
<evidence type="ECO:0000256" key="11">
    <source>
        <dbReference type="ARBA" id="ARBA00023277"/>
    </source>
</evidence>
<evidence type="ECO:0000256" key="1">
    <source>
        <dbReference type="ARBA" id="ARBA00001973"/>
    </source>
</evidence>
<feature type="chain" id="PRO_5024331482" description="lytic cellulose monooxygenase (C4-dehydrogenating)" evidence="17">
    <location>
        <begin position="19"/>
        <end position="363"/>
    </location>
</feature>
<dbReference type="Pfam" id="PF03443">
    <property type="entry name" value="AA9"/>
    <property type="match status" value="1"/>
</dbReference>
<dbReference type="GO" id="GO:0005576">
    <property type="term" value="C:extracellular region"/>
    <property type="evidence" value="ECO:0007669"/>
    <property type="project" value="UniProtKB-SubCell"/>
</dbReference>
<dbReference type="AlphaFoldDB" id="A0A5N5QE39"/>
<evidence type="ECO:0000256" key="12">
    <source>
        <dbReference type="ARBA" id="ARBA00023326"/>
    </source>
</evidence>
<proteinExistence type="inferred from homology"/>
<keyword evidence="11" id="KW-0119">Carbohydrate metabolism</keyword>
<evidence type="ECO:0000256" key="2">
    <source>
        <dbReference type="ARBA" id="ARBA00004613"/>
    </source>
</evidence>
<feature type="compositionally biased region" description="Polar residues" evidence="16">
    <location>
        <begin position="306"/>
        <end position="338"/>
    </location>
</feature>
<keyword evidence="8" id="KW-0186">Copper</keyword>
<evidence type="ECO:0000256" key="7">
    <source>
        <dbReference type="ARBA" id="ARBA00023002"/>
    </source>
</evidence>
<keyword evidence="4" id="KW-0479">Metal-binding</keyword>
<reference evidence="19 20" key="1">
    <citation type="journal article" date="2019" name="Fungal Biol. Biotechnol.">
        <title>Draft genome sequence of fastidious pathogen Ceratobasidium theobromae, which causes vascular-streak dieback in Theobroma cacao.</title>
        <authorList>
            <person name="Ali S.S."/>
            <person name="Asman A."/>
            <person name="Shao J."/>
            <person name="Firmansyah A.P."/>
            <person name="Susilo A.W."/>
            <person name="Rosmana A."/>
            <person name="McMahon P."/>
            <person name="Junaid M."/>
            <person name="Guest D."/>
            <person name="Kheng T.Y."/>
            <person name="Meinhardt L.W."/>
            <person name="Bailey B.A."/>
        </authorList>
    </citation>
    <scope>NUCLEOTIDE SEQUENCE [LARGE SCALE GENOMIC DNA]</scope>
    <source>
        <strain evidence="19 20">CT2</strain>
    </source>
</reference>
<feature type="region of interest" description="Disordered" evidence="16">
    <location>
        <begin position="304"/>
        <end position="339"/>
    </location>
</feature>
<name>A0A5N5QE39_9AGAM</name>
<dbReference type="InterPro" id="IPR005103">
    <property type="entry name" value="AA9_LPMO"/>
</dbReference>
<evidence type="ECO:0000256" key="14">
    <source>
        <dbReference type="ARBA" id="ARBA00045077"/>
    </source>
</evidence>